<dbReference type="GeneID" id="92962562"/>
<evidence type="ECO:0008006" key="3">
    <source>
        <dbReference type="Google" id="ProtNLM"/>
    </source>
</evidence>
<evidence type="ECO:0000313" key="1">
    <source>
        <dbReference type="EMBL" id="KIO74317.1"/>
    </source>
</evidence>
<protein>
    <recommendedName>
        <fullName evidence="3">GcrA cell cycle regulator</fullName>
    </recommendedName>
</protein>
<dbReference type="RefSeq" id="WP_052480278.1">
    <property type="nucleotide sequence ID" value="NZ_JXLT01000154.1"/>
</dbReference>
<comment type="caution">
    <text evidence="1">The sequence shown here is derived from an EMBL/GenBank/DDBJ whole genome shotgun (WGS) entry which is preliminary data.</text>
</comment>
<accession>A0ABD4ADK0</accession>
<name>A0ABD4ADK0_9BACI</name>
<dbReference type="EMBL" id="JXLU01000004">
    <property type="protein sequence ID" value="KIO74317.1"/>
    <property type="molecule type" value="Genomic_DNA"/>
</dbReference>
<proteinExistence type="predicted"/>
<evidence type="ECO:0000313" key="2">
    <source>
        <dbReference type="Proteomes" id="UP000032076"/>
    </source>
</evidence>
<sequence length="74" mass="8422">MGRNRDWTEEEVRYLEDRWGSVNVKGIAKGLDCSIYAVKSKATQLGLGDPRTYYDGITVRQLSLVYYSTVDSKV</sequence>
<gene>
    <name evidence="1" type="ORF">B4167_1445</name>
</gene>
<dbReference type="AlphaFoldDB" id="A0ABD4ADK0"/>
<organism evidence="1 2">
    <name type="scientific">Caldibacillus thermoamylovorans</name>
    <dbReference type="NCBI Taxonomy" id="35841"/>
    <lineage>
        <taxon>Bacteria</taxon>
        <taxon>Bacillati</taxon>
        <taxon>Bacillota</taxon>
        <taxon>Bacilli</taxon>
        <taxon>Bacillales</taxon>
        <taxon>Bacillaceae</taxon>
        <taxon>Caldibacillus</taxon>
    </lineage>
</organism>
<reference evidence="1 2" key="1">
    <citation type="submission" date="2015-01" db="EMBL/GenBank/DDBJ databases">
        <title>Draft Genome Sequences of Four Bacillus thermoamylovorans Strains, Isolated From Food Products.</title>
        <authorList>
            <person name="Krawcyk A.O."/>
            <person name="Berendsen E.M."/>
            <person name="Eijlander R.T."/>
            <person name="de Jong A."/>
            <person name="Wells-Bennik M."/>
            <person name="Kuipers O.P."/>
        </authorList>
    </citation>
    <scope>NUCLEOTIDE SEQUENCE [LARGE SCALE GENOMIC DNA]</scope>
    <source>
        <strain evidence="1 2">B4167</strain>
    </source>
</reference>
<dbReference type="Proteomes" id="UP000032076">
    <property type="component" value="Unassembled WGS sequence"/>
</dbReference>